<reference evidence="1 2" key="1">
    <citation type="journal article" date="2015" name="Microbiome">
        <title>Genomic resolution of linkages in carbon, nitrogen, and sulfur cycling among widespread estuary sediment bacteria.</title>
        <authorList>
            <person name="Baker B.J."/>
            <person name="Lazar C.S."/>
            <person name="Teske A.P."/>
            <person name="Dick G.J."/>
        </authorList>
    </citation>
    <scope>NUCLEOTIDE SEQUENCE [LARGE SCALE GENOMIC DNA]</scope>
    <source>
        <strain evidence="1">DG_56</strain>
    </source>
</reference>
<protein>
    <recommendedName>
        <fullName evidence="3">DUF1559 domain-containing protein</fullName>
    </recommendedName>
</protein>
<dbReference type="AlphaFoldDB" id="A0A0S7XM18"/>
<evidence type="ECO:0000313" key="2">
    <source>
        <dbReference type="Proteomes" id="UP000052020"/>
    </source>
</evidence>
<organism evidence="1 2">
    <name type="scientific">candidate division KD3-62 bacterium DG_56</name>
    <dbReference type="NCBI Taxonomy" id="1704032"/>
    <lineage>
        <taxon>Bacteria</taxon>
        <taxon>candidate division KD3-62</taxon>
    </lineage>
</organism>
<evidence type="ECO:0008006" key="3">
    <source>
        <dbReference type="Google" id="ProtNLM"/>
    </source>
</evidence>
<evidence type="ECO:0000313" key="1">
    <source>
        <dbReference type="EMBL" id="KPJ63509.1"/>
    </source>
</evidence>
<dbReference type="EMBL" id="LIZY01000082">
    <property type="protein sequence ID" value="KPJ63509.1"/>
    <property type="molecule type" value="Genomic_DNA"/>
</dbReference>
<name>A0A0S7XM18_9BACT</name>
<dbReference type="PROSITE" id="PS51257">
    <property type="entry name" value="PROKAR_LIPOPROTEIN"/>
    <property type="match status" value="1"/>
</dbReference>
<accession>A0A0S7XM18</accession>
<comment type="caution">
    <text evidence="1">The sequence shown here is derived from an EMBL/GenBank/DDBJ whole genome shotgun (WGS) entry which is preliminary data.</text>
</comment>
<gene>
    <name evidence="1" type="ORF">AMK68_03800</name>
</gene>
<dbReference type="Proteomes" id="UP000052020">
    <property type="component" value="Unassembled WGS sequence"/>
</dbReference>
<proteinExistence type="predicted"/>
<sequence>MIRLKGILPIAVGPGLVVMAVPLLVSGCGTLCDFVCDRDDDSGTLAACISNQKQLALAMRQYSDDWDGVLPDVGTYSNGFYGTWDSEGALHWVDAIGPYVRAGASVYRCPVVGNQPSPSYGWNRHLTGIPEAMIQFPTSCPLLWDWVPGVETSPGIPLDPVWGPDSWGYYPTNTGASNRDMARACSRHEEASSLGVPGGLVLGFVDGHAKFERPTRWTSQNTDGRFMACDDDAMPWPPAEYWGVVISMYPQDPMGG</sequence>